<protein>
    <submittedName>
        <fullName evidence="8">Inner membrane protein yqcE</fullName>
    </submittedName>
</protein>
<dbReference type="CDD" id="cd06174">
    <property type="entry name" value="MFS"/>
    <property type="match status" value="1"/>
</dbReference>
<keyword evidence="4 6" id="KW-1133">Transmembrane helix</keyword>
<feature type="transmembrane region" description="Helical" evidence="6">
    <location>
        <begin position="294"/>
        <end position="312"/>
    </location>
</feature>
<keyword evidence="3 6" id="KW-0812">Transmembrane</keyword>
<dbReference type="InterPro" id="IPR020846">
    <property type="entry name" value="MFS_dom"/>
</dbReference>
<dbReference type="KEGG" id="clap:NCTC11466_00729"/>
<dbReference type="InterPro" id="IPR036259">
    <property type="entry name" value="MFS_trans_sf"/>
</dbReference>
<dbReference type="OrthoDB" id="9773404at2"/>
<dbReference type="InterPro" id="IPR011701">
    <property type="entry name" value="MFS"/>
</dbReference>
<organism evidence="8 9">
    <name type="scientific">Cedecea lapagei</name>
    <dbReference type="NCBI Taxonomy" id="158823"/>
    <lineage>
        <taxon>Bacteria</taxon>
        <taxon>Pseudomonadati</taxon>
        <taxon>Pseudomonadota</taxon>
        <taxon>Gammaproteobacteria</taxon>
        <taxon>Enterobacterales</taxon>
        <taxon>Enterobacteriaceae</taxon>
        <taxon>Cedecea</taxon>
    </lineage>
</organism>
<evidence type="ECO:0000256" key="3">
    <source>
        <dbReference type="ARBA" id="ARBA00022692"/>
    </source>
</evidence>
<name>A0A3S4J0U7_9ENTR</name>
<keyword evidence="9" id="KW-1185">Reference proteome</keyword>
<dbReference type="PANTHER" id="PTHR43184:SF12">
    <property type="entry name" value="SUGAR PHOSPHATE EXCHANGER 3"/>
    <property type="match status" value="1"/>
</dbReference>
<comment type="subcellular location">
    <subcellularLocation>
        <location evidence="1">Membrane</location>
        <topology evidence="1">Multi-pass membrane protein</topology>
    </subcellularLocation>
</comment>
<dbReference type="GO" id="GO:0022857">
    <property type="term" value="F:transmembrane transporter activity"/>
    <property type="evidence" value="ECO:0007669"/>
    <property type="project" value="InterPro"/>
</dbReference>
<dbReference type="Proteomes" id="UP000274122">
    <property type="component" value="Chromosome"/>
</dbReference>
<keyword evidence="2" id="KW-1003">Cell membrane</keyword>
<dbReference type="PROSITE" id="PS50850">
    <property type="entry name" value="MFS"/>
    <property type="match status" value="1"/>
</dbReference>
<feature type="transmembrane region" description="Helical" evidence="6">
    <location>
        <begin position="318"/>
        <end position="340"/>
    </location>
</feature>
<dbReference type="SUPFAM" id="SSF103473">
    <property type="entry name" value="MFS general substrate transporter"/>
    <property type="match status" value="1"/>
</dbReference>
<proteinExistence type="predicted"/>
<keyword evidence="5 6" id="KW-0472">Membrane</keyword>
<feature type="transmembrane region" description="Helical" evidence="6">
    <location>
        <begin position="393"/>
        <end position="411"/>
    </location>
</feature>
<feature type="transmembrane region" description="Helical" evidence="6">
    <location>
        <begin position="44"/>
        <end position="64"/>
    </location>
</feature>
<feature type="transmembrane region" description="Helical" evidence="6">
    <location>
        <begin position="101"/>
        <end position="121"/>
    </location>
</feature>
<dbReference type="GO" id="GO:0016020">
    <property type="term" value="C:membrane"/>
    <property type="evidence" value="ECO:0007669"/>
    <property type="project" value="UniProtKB-SubCell"/>
</dbReference>
<feature type="transmembrane region" description="Helical" evidence="6">
    <location>
        <begin position="172"/>
        <end position="192"/>
    </location>
</feature>
<feature type="transmembrane region" description="Helical" evidence="6">
    <location>
        <begin position="224"/>
        <end position="242"/>
    </location>
</feature>
<evidence type="ECO:0000256" key="4">
    <source>
        <dbReference type="ARBA" id="ARBA00022989"/>
    </source>
</evidence>
<evidence type="ECO:0000256" key="2">
    <source>
        <dbReference type="ARBA" id="ARBA00022475"/>
    </source>
</evidence>
<evidence type="ECO:0000313" key="8">
    <source>
        <dbReference type="EMBL" id="VEB95610.1"/>
    </source>
</evidence>
<feature type="domain" description="Major facilitator superfamily (MFS) profile" evidence="7">
    <location>
        <begin position="10"/>
        <end position="415"/>
    </location>
</feature>
<gene>
    <name evidence="8" type="primary">yqcE</name>
    <name evidence="8" type="ORF">NCTC11466_00729</name>
</gene>
<evidence type="ECO:0000256" key="5">
    <source>
        <dbReference type="ARBA" id="ARBA00023136"/>
    </source>
</evidence>
<feature type="transmembrane region" description="Helical" evidence="6">
    <location>
        <begin position="352"/>
        <end position="373"/>
    </location>
</feature>
<accession>A0A3S4J0U7</accession>
<feature type="transmembrane region" description="Helical" evidence="6">
    <location>
        <begin position="12"/>
        <end position="32"/>
    </location>
</feature>
<sequence length="433" mass="47484">MRDSNFRRWLTLAIISISGGVSFDLAYLRYIYQIPMAKFMGFSNIEIGLIMSTFGITAIILYAPSGIIADKFSHRIMMTLAMIATGLLGIVMAFYPPLWVMIVIQVAFAVTTILMLWSVSIKAASLLGDHSEQGKIMGWMEGLRGVGVMALAVFTMWAFSRFAPEDANSLRTVILIYSGVYIALGVLCWFFVSDGFTGRTEAAQEAKKPAFQLKDILSVLRISTTWYCSMVIFGVYTIYAILSYSTNYLTEMYGMSLVAASYMGIVINKIFRAICGPLGGIITTYSRIKSPTRVVQLLSIVGALALAALLATNANPQSVAMGIGLILLLGFTCYASRGLYWACPGEARTPSWIMGTTVGICSVIGFLPDVFVYPVVGYWQDTLPPEEAYRNMWLMGLVALGMVIVFAFLLIRKIRAADLAQEKLASLAATGER</sequence>
<evidence type="ECO:0000259" key="7">
    <source>
        <dbReference type="PROSITE" id="PS50850"/>
    </source>
</evidence>
<dbReference type="RefSeq" id="WP_126354856.1">
    <property type="nucleotide sequence ID" value="NZ_LR134201.1"/>
</dbReference>
<evidence type="ECO:0000313" key="9">
    <source>
        <dbReference type="Proteomes" id="UP000274122"/>
    </source>
</evidence>
<dbReference type="Pfam" id="PF07690">
    <property type="entry name" value="MFS_1"/>
    <property type="match status" value="1"/>
</dbReference>
<reference evidence="8 9" key="1">
    <citation type="submission" date="2018-12" db="EMBL/GenBank/DDBJ databases">
        <authorList>
            <consortium name="Pathogen Informatics"/>
        </authorList>
    </citation>
    <scope>NUCLEOTIDE SEQUENCE [LARGE SCALE GENOMIC DNA]</scope>
    <source>
        <strain evidence="8 9">NCTC11466</strain>
    </source>
</reference>
<evidence type="ECO:0000256" key="1">
    <source>
        <dbReference type="ARBA" id="ARBA00004141"/>
    </source>
</evidence>
<dbReference type="Gene3D" id="1.20.1250.20">
    <property type="entry name" value="MFS general substrate transporter like domains"/>
    <property type="match status" value="2"/>
</dbReference>
<dbReference type="AlphaFoldDB" id="A0A3S4J0U7"/>
<feature type="transmembrane region" description="Helical" evidence="6">
    <location>
        <begin position="76"/>
        <end position="95"/>
    </location>
</feature>
<evidence type="ECO:0000256" key="6">
    <source>
        <dbReference type="SAM" id="Phobius"/>
    </source>
</evidence>
<dbReference type="EMBL" id="LR134201">
    <property type="protein sequence ID" value="VEB95610.1"/>
    <property type="molecule type" value="Genomic_DNA"/>
</dbReference>
<dbReference type="PANTHER" id="PTHR43184">
    <property type="entry name" value="MAJOR FACILITATOR SUPERFAMILY TRANSPORTER 16, ISOFORM B"/>
    <property type="match status" value="1"/>
</dbReference>
<feature type="transmembrane region" description="Helical" evidence="6">
    <location>
        <begin position="142"/>
        <end position="160"/>
    </location>
</feature>